<keyword evidence="3" id="KW-1185">Reference proteome</keyword>
<feature type="non-terminal residue" evidence="2">
    <location>
        <position position="1"/>
    </location>
</feature>
<protein>
    <submittedName>
        <fullName evidence="2">Uncharacterized protein</fullName>
    </submittedName>
</protein>
<feature type="non-terminal residue" evidence="2">
    <location>
        <position position="129"/>
    </location>
</feature>
<dbReference type="EMBL" id="CAJNNV010029886">
    <property type="protein sequence ID" value="CAE8630450.1"/>
    <property type="molecule type" value="Genomic_DNA"/>
</dbReference>
<gene>
    <name evidence="2" type="ORF">PGLA1383_LOCUS46790</name>
</gene>
<feature type="region of interest" description="Disordered" evidence="1">
    <location>
        <begin position="1"/>
        <end position="98"/>
    </location>
</feature>
<accession>A0A813GYU5</accession>
<feature type="compositionally biased region" description="Low complexity" evidence="1">
    <location>
        <begin position="43"/>
        <end position="56"/>
    </location>
</feature>
<reference evidence="2" key="1">
    <citation type="submission" date="2021-02" db="EMBL/GenBank/DDBJ databases">
        <authorList>
            <person name="Dougan E. K."/>
            <person name="Rhodes N."/>
            <person name="Thang M."/>
            <person name="Chan C."/>
        </authorList>
    </citation>
    <scope>NUCLEOTIDE SEQUENCE</scope>
</reference>
<evidence type="ECO:0000256" key="1">
    <source>
        <dbReference type="SAM" id="MobiDB-lite"/>
    </source>
</evidence>
<organism evidence="2 3">
    <name type="scientific">Polarella glacialis</name>
    <name type="common">Dinoflagellate</name>
    <dbReference type="NCBI Taxonomy" id="89957"/>
    <lineage>
        <taxon>Eukaryota</taxon>
        <taxon>Sar</taxon>
        <taxon>Alveolata</taxon>
        <taxon>Dinophyceae</taxon>
        <taxon>Suessiales</taxon>
        <taxon>Suessiaceae</taxon>
        <taxon>Polarella</taxon>
    </lineage>
</organism>
<proteinExistence type="predicted"/>
<dbReference type="AlphaFoldDB" id="A0A813GYU5"/>
<comment type="caution">
    <text evidence="2">The sequence shown here is derived from an EMBL/GenBank/DDBJ whole genome shotgun (WGS) entry which is preliminary data.</text>
</comment>
<name>A0A813GYU5_POLGL</name>
<sequence length="129" mass="13088">ELLARGGALPGTHQAAARGVAGPKTGGSDDQSFPAFMLEGGHASASSTAPAPVSAAGDRVPRPWRSGGVDASGAGHGQDRSSGGGGGAPSREERLEAALQEAKAKEDLIACRKLFQNSMTTISEWYETL</sequence>
<evidence type="ECO:0000313" key="2">
    <source>
        <dbReference type="EMBL" id="CAE8630450.1"/>
    </source>
</evidence>
<dbReference type="Proteomes" id="UP000654075">
    <property type="component" value="Unassembled WGS sequence"/>
</dbReference>
<evidence type="ECO:0000313" key="3">
    <source>
        <dbReference type="Proteomes" id="UP000654075"/>
    </source>
</evidence>